<dbReference type="EMBL" id="KL197713">
    <property type="protein sequence ID" value="KDQ61026.1"/>
    <property type="molecule type" value="Genomic_DNA"/>
</dbReference>
<dbReference type="InParanoid" id="A0A067QEJ3"/>
<dbReference type="HOGENOM" id="CLU_007407_0_1_1"/>
<reference evidence="8" key="1">
    <citation type="journal article" date="2014" name="Proc. Natl. Acad. Sci. U.S.A.">
        <title>Extensive sampling of basidiomycete genomes demonstrates inadequacy of the white-rot/brown-rot paradigm for wood decay fungi.</title>
        <authorList>
            <person name="Riley R."/>
            <person name="Salamov A.A."/>
            <person name="Brown D.W."/>
            <person name="Nagy L.G."/>
            <person name="Floudas D."/>
            <person name="Held B.W."/>
            <person name="Levasseur A."/>
            <person name="Lombard V."/>
            <person name="Morin E."/>
            <person name="Otillar R."/>
            <person name="Lindquist E.A."/>
            <person name="Sun H."/>
            <person name="LaButti K.M."/>
            <person name="Schmutz J."/>
            <person name="Jabbour D."/>
            <person name="Luo H."/>
            <person name="Baker S.E."/>
            <person name="Pisabarro A.G."/>
            <person name="Walton J.D."/>
            <person name="Blanchette R.A."/>
            <person name="Henrissat B."/>
            <person name="Martin F."/>
            <person name="Cullen D."/>
            <person name="Hibbett D.S."/>
            <person name="Grigoriev I.V."/>
        </authorList>
    </citation>
    <scope>NUCLEOTIDE SEQUENCE [LARGE SCALE GENOMIC DNA]</scope>
    <source>
        <strain evidence="8">MUCL 33604</strain>
    </source>
</reference>
<dbReference type="STRING" id="933084.A0A067QEJ3"/>
<dbReference type="PANTHER" id="PTHR17920">
    <property type="entry name" value="TRANSMEMBRANE AND COILED-COIL DOMAIN-CONTAINING PROTEIN 4 TMCO4"/>
    <property type="match status" value="1"/>
</dbReference>
<keyword evidence="3 6" id="KW-0812">Transmembrane</keyword>
<dbReference type="AlphaFoldDB" id="A0A067QEJ3"/>
<organism evidence="7 8">
    <name type="scientific">Jaapia argillacea MUCL 33604</name>
    <dbReference type="NCBI Taxonomy" id="933084"/>
    <lineage>
        <taxon>Eukaryota</taxon>
        <taxon>Fungi</taxon>
        <taxon>Dikarya</taxon>
        <taxon>Basidiomycota</taxon>
        <taxon>Agaricomycotina</taxon>
        <taxon>Agaricomycetes</taxon>
        <taxon>Agaricomycetidae</taxon>
        <taxon>Jaapiales</taxon>
        <taxon>Jaapiaceae</taxon>
        <taxon>Jaapia</taxon>
    </lineage>
</organism>
<dbReference type="SUPFAM" id="SSF53474">
    <property type="entry name" value="alpha/beta-Hydrolases"/>
    <property type="match status" value="1"/>
</dbReference>
<evidence type="ECO:0000256" key="2">
    <source>
        <dbReference type="ARBA" id="ARBA00009824"/>
    </source>
</evidence>
<dbReference type="PANTHER" id="PTHR17920:SF22">
    <property type="entry name" value="DUF726 DOMAIN PROTEIN (AFU_ORTHOLOGUE AFUA_2G12860)"/>
    <property type="match status" value="1"/>
</dbReference>
<evidence type="ECO:0000256" key="6">
    <source>
        <dbReference type="SAM" id="Phobius"/>
    </source>
</evidence>
<evidence type="ECO:0000256" key="1">
    <source>
        <dbReference type="ARBA" id="ARBA00004141"/>
    </source>
</evidence>
<evidence type="ECO:0008006" key="9">
    <source>
        <dbReference type="Google" id="ProtNLM"/>
    </source>
</evidence>
<dbReference type="FunCoup" id="A0A067QEJ3">
    <property type="interactions" value="14"/>
</dbReference>
<dbReference type="Proteomes" id="UP000027265">
    <property type="component" value="Unassembled WGS sequence"/>
</dbReference>
<dbReference type="InterPro" id="IPR029058">
    <property type="entry name" value="AB_hydrolase_fold"/>
</dbReference>
<evidence type="ECO:0000313" key="8">
    <source>
        <dbReference type="Proteomes" id="UP000027265"/>
    </source>
</evidence>
<sequence length="541" mass="58025">MPWWSAVYRTIHTARGPRMPSSKRLNRGLNHCSSMRGSHVTSLAAVSYYIVDCSVLCIIRLTSRTGSPPILGPLSDTSIADLPKLPPQEYTSRLFNTILFLHVTTSKQYSARTRAFVFSFATVDERAIVETIKNPDHAVEQAQRKTEHAREREAQNGAMLRKVGMGLGAVAGGVLIGVTGGLAAPLVGAGVGTLLGFLGVGGTAAGLLATGLASSSVVCGALFGAYGARSTANMVERHTREVRDLAIVPVNPSKETLAVRLCVSGWLSTRDDVKAPWTIFGEDDTFALQWEVEALEQLSNALTTLVKAQAMKYVKAEIIKRTVLASLMSSLAPLAWLKIGQIIDNPWMNAKALVVKAGAVLGDLLASHVLGNRPVTLVGYSLGSLVIFEALKHLASLPPSLTAHIIQDVFLFGLPAPCDEGTWSSVRRVVAGRLVNGYSEEDYVLAVLSRASDARWHVAGLQPVAVQGVENLNCDDVEGHLQWRGKIGSCLARCEAPGIINAEVETQMRKAGKDIEAVMKEMEMGEEEAECVIKEGPTAPN</sequence>
<evidence type="ECO:0000256" key="5">
    <source>
        <dbReference type="ARBA" id="ARBA00023136"/>
    </source>
</evidence>
<evidence type="ECO:0000313" key="7">
    <source>
        <dbReference type="EMBL" id="KDQ61026.1"/>
    </source>
</evidence>
<proteinExistence type="inferred from homology"/>
<gene>
    <name evidence="7" type="ORF">JAAARDRAFT_173479</name>
</gene>
<keyword evidence="5 6" id="KW-0472">Membrane</keyword>
<comment type="subcellular location">
    <subcellularLocation>
        <location evidence="1">Membrane</location>
        <topology evidence="1">Multi-pass membrane protein</topology>
    </subcellularLocation>
</comment>
<dbReference type="Pfam" id="PF05277">
    <property type="entry name" value="DUF726"/>
    <property type="match status" value="1"/>
</dbReference>
<dbReference type="InterPro" id="IPR007941">
    <property type="entry name" value="DUF726"/>
</dbReference>
<dbReference type="GO" id="GO:0016020">
    <property type="term" value="C:membrane"/>
    <property type="evidence" value="ECO:0007669"/>
    <property type="project" value="UniProtKB-SubCell"/>
</dbReference>
<comment type="similarity">
    <text evidence="2">Belongs to the TMCO4 family.</text>
</comment>
<feature type="transmembrane region" description="Helical" evidence="6">
    <location>
        <begin position="204"/>
        <end position="228"/>
    </location>
</feature>
<feature type="transmembrane region" description="Helical" evidence="6">
    <location>
        <begin position="169"/>
        <end position="198"/>
    </location>
</feature>
<evidence type="ECO:0000256" key="3">
    <source>
        <dbReference type="ARBA" id="ARBA00022692"/>
    </source>
</evidence>
<keyword evidence="4 6" id="KW-1133">Transmembrane helix</keyword>
<keyword evidence="8" id="KW-1185">Reference proteome</keyword>
<name>A0A067QEJ3_9AGAM</name>
<dbReference type="OrthoDB" id="277931at2759"/>
<accession>A0A067QEJ3</accession>
<protein>
    <recommendedName>
        <fullName evidence="9">DUF726-domain-containing protein</fullName>
    </recommendedName>
</protein>
<evidence type="ECO:0000256" key="4">
    <source>
        <dbReference type="ARBA" id="ARBA00022989"/>
    </source>
</evidence>